<keyword evidence="2" id="KW-1185">Reference proteome</keyword>
<dbReference type="EMBL" id="JADGMS010000015">
    <property type="protein sequence ID" value="KAF9667647.1"/>
    <property type="molecule type" value="Genomic_DNA"/>
</dbReference>
<dbReference type="AlphaFoldDB" id="A0A835JDG9"/>
<comment type="caution">
    <text evidence="1">The sequence shown here is derived from an EMBL/GenBank/DDBJ whole genome shotgun (WGS) entry which is preliminary data.</text>
</comment>
<evidence type="ECO:0000313" key="1">
    <source>
        <dbReference type="EMBL" id="KAF9667647.1"/>
    </source>
</evidence>
<evidence type="ECO:0000313" key="2">
    <source>
        <dbReference type="Proteomes" id="UP000657918"/>
    </source>
</evidence>
<accession>A0A835JDG9</accession>
<gene>
    <name evidence="1" type="ORF">SADUNF_Sadunf15G0045500</name>
</gene>
<dbReference type="Proteomes" id="UP000657918">
    <property type="component" value="Unassembled WGS sequence"/>
</dbReference>
<proteinExistence type="predicted"/>
<protein>
    <submittedName>
        <fullName evidence="1">Uncharacterized protein</fullName>
    </submittedName>
</protein>
<reference evidence="1 2" key="1">
    <citation type="submission" date="2020-10" db="EMBL/GenBank/DDBJ databases">
        <title>Plant Genome Project.</title>
        <authorList>
            <person name="Zhang R.-G."/>
        </authorList>
    </citation>
    <scope>NUCLEOTIDE SEQUENCE [LARGE SCALE GENOMIC DNA]</scope>
    <source>
        <strain evidence="1">FAFU-HL-1</strain>
        <tissue evidence="1">Leaf</tissue>
    </source>
</reference>
<organism evidence="1 2">
    <name type="scientific">Salix dunnii</name>
    <dbReference type="NCBI Taxonomy" id="1413687"/>
    <lineage>
        <taxon>Eukaryota</taxon>
        <taxon>Viridiplantae</taxon>
        <taxon>Streptophyta</taxon>
        <taxon>Embryophyta</taxon>
        <taxon>Tracheophyta</taxon>
        <taxon>Spermatophyta</taxon>
        <taxon>Magnoliopsida</taxon>
        <taxon>eudicotyledons</taxon>
        <taxon>Gunneridae</taxon>
        <taxon>Pentapetalae</taxon>
        <taxon>rosids</taxon>
        <taxon>fabids</taxon>
        <taxon>Malpighiales</taxon>
        <taxon>Salicaceae</taxon>
        <taxon>Saliceae</taxon>
        <taxon>Salix</taxon>
    </lineage>
</organism>
<name>A0A835JDG9_9ROSI</name>
<sequence>MPSFKITSRSLTMLRSCFMNQNPRVRFLMDGKKPQPKCDQRTAIYWRSCGVDRWRGAIRGVPRGGIECLPHIWERGECRQQLYPKEGTQLYDPKAGGWRDLGRLDVMQGRLGGNVSNFFLAYYHGLVF</sequence>
<dbReference type="OrthoDB" id="10527593at2759"/>